<keyword evidence="2" id="KW-1185">Reference proteome</keyword>
<dbReference type="PANTHER" id="PTHR21325:SF31">
    <property type="entry name" value="GH22081P-RELATED"/>
    <property type="match status" value="1"/>
</dbReference>
<dbReference type="InterPro" id="IPR001087">
    <property type="entry name" value="GDSL"/>
</dbReference>
<protein>
    <recommendedName>
        <fullName evidence="3">Phospholipase B1, membrane-associated</fullName>
    </recommendedName>
</protein>
<organism evidence="1 2">
    <name type="scientific">Clavelina lepadiformis</name>
    <name type="common">Light-bulb sea squirt</name>
    <name type="synonym">Ascidia lepadiformis</name>
    <dbReference type="NCBI Taxonomy" id="159417"/>
    <lineage>
        <taxon>Eukaryota</taxon>
        <taxon>Metazoa</taxon>
        <taxon>Chordata</taxon>
        <taxon>Tunicata</taxon>
        <taxon>Ascidiacea</taxon>
        <taxon>Aplousobranchia</taxon>
        <taxon>Clavelinidae</taxon>
        <taxon>Clavelina</taxon>
    </lineage>
</organism>
<evidence type="ECO:0000313" key="2">
    <source>
        <dbReference type="Proteomes" id="UP001642483"/>
    </source>
</evidence>
<sequence length="363" mass="40285">MAGKTTTTSKGLKVSCKIHKLRPSDIDVVGAMGDSITAGFGIEATTAAGIAIENRGLSWTIGGEESLETSLTIPNILRKFKPDVKGYSIGRNIDPANQTDFWFNVAVGGARSRDMPEQARNLIQKMKNDSRISFEEDWKLISIFIGGNDLCALNRDESSSPENYVKTLKESLDILHDQVPRALVNLIEILEIYLLPQVPDGFGASPSCKVLQTTFCNYVVTANETETEHIRKQNKLYQSLAQDLIDSGVYDTKDDFSVVIQPFFRDSVLPYTEDGQVDATFFAPDCFHFSSKGHAMGALNLWNNMLEPVGQKTTKWGIKNLKCPTEEAPYIYTSKNSRGEAGINRPCLIKLFVFCFISICLQL</sequence>
<evidence type="ECO:0008006" key="3">
    <source>
        <dbReference type="Google" id="ProtNLM"/>
    </source>
</evidence>
<comment type="caution">
    <text evidence="1">The sequence shown here is derived from an EMBL/GenBank/DDBJ whole genome shotgun (WGS) entry which is preliminary data.</text>
</comment>
<dbReference type="SUPFAM" id="SSF52266">
    <property type="entry name" value="SGNH hydrolase"/>
    <property type="match status" value="1"/>
</dbReference>
<dbReference type="Gene3D" id="3.40.50.1110">
    <property type="entry name" value="SGNH hydrolase"/>
    <property type="match status" value="1"/>
</dbReference>
<dbReference type="Pfam" id="PF00657">
    <property type="entry name" value="Lipase_GDSL"/>
    <property type="match status" value="1"/>
</dbReference>
<dbReference type="InterPro" id="IPR036514">
    <property type="entry name" value="SGNH_hydro_sf"/>
</dbReference>
<gene>
    <name evidence="1" type="ORF">CVLEPA_LOCUS28166</name>
</gene>
<dbReference type="PANTHER" id="PTHR21325">
    <property type="entry name" value="PHOSPHOLIPASE B, PLB1"/>
    <property type="match status" value="1"/>
</dbReference>
<proteinExistence type="predicted"/>
<evidence type="ECO:0000313" key="1">
    <source>
        <dbReference type="EMBL" id="CAK8694840.1"/>
    </source>
</evidence>
<dbReference type="CDD" id="cd01824">
    <property type="entry name" value="Phospholipase_B_like"/>
    <property type="match status" value="1"/>
</dbReference>
<dbReference type="EMBL" id="CAWYQH010000141">
    <property type="protein sequence ID" value="CAK8694840.1"/>
    <property type="molecule type" value="Genomic_DNA"/>
</dbReference>
<dbReference type="InterPro" id="IPR038885">
    <property type="entry name" value="PLB1"/>
</dbReference>
<dbReference type="Proteomes" id="UP001642483">
    <property type="component" value="Unassembled WGS sequence"/>
</dbReference>
<name>A0ABP0GTH3_CLALP</name>
<accession>A0ABP0GTH3</accession>
<reference evidence="1 2" key="1">
    <citation type="submission" date="2024-02" db="EMBL/GenBank/DDBJ databases">
        <authorList>
            <person name="Daric V."/>
            <person name="Darras S."/>
        </authorList>
    </citation>
    <scope>NUCLEOTIDE SEQUENCE [LARGE SCALE GENOMIC DNA]</scope>
</reference>
<dbReference type="InterPro" id="IPR035547">
    <property type="entry name" value="Phospholipase_B"/>
</dbReference>